<name>A0A7G9TEC0_PSEMX</name>
<organism evidence="1 2">
    <name type="scientific">Pseudoxanthomonas mexicana</name>
    <dbReference type="NCBI Taxonomy" id="128785"/>
    <lineage>
        <taxon>Bacteria</taxon>
        <taxon>Pseudomonadati</taxon>
        <taxon>Pseudomonadota</taxon>
        <taxon>Gammaproteobacteria</taxon>
        <taxon>Lysobacterales</taxon>
        <taxon>Lysobacteraceae</taxon>
        <taxon>Pseudoxanthomonas</taxon>
    </lineage>
</organism>
<evidence type="ECO:0000313" key="2">
    <source>
        <dbReference type="Proteomes" id="UP000515838"/>
    </source>
</evidence>
<dbReference type="AlphaFoldDB" id="A0A7G9TEC0"/>
<dbReference type="GeneID" id="81469940"/>
<accession>A0A7G9TEC0</accession>
<dbReference type="RefSeq" id="WP_187573830.1">
    <property type="nucleotide sequence ID" value="NZ_CP060731.1"/>
</dbReference>
<protein>
    <submittedName>
        <fullName evidence="1">Uncharacterized protein</fullName>
    </submittedName>
</protein>
<sequence length="120" mass="13083">MDMTRDSTLDEVCALIALMPDAKVVGQEWSGDHARIVVHVAGDALEALTHAAWTANVQMEQHTCELGHHLITASAVPRDTLDHGELQLLGIHLVWHLLEAGVLPQDAGERLLSVWKAESP</sequence>
<dbReference type="Proteomes" id="UP000515838">
    <property type="component" value="Chromosome"/>
</dbReference>
<dbReference type="EMBL" id="CP060731">
    <property type="protein sequence ID" value="QNN78445.1"/>
    <property type="molecule type" value="Genomic_DNA"/>
</dbReference>
<evidence type="ECO:0000313" key="1">
    <source>
        <dbReference type="EMBL" id="QNN78445.1"/>
    </source>
</evidence>
<reference evidence="1 2" key="1">
    <citation type="submission" date="2020-08" db="EMBL/GenBank/DDBJ databases">
        <title>Streptomycin Non-resistant strain, P. mexicana.</title>
        <authorList>
            <person name="Ganesh-Kumar S."/>
            <person name="Zhe T."/>
            <person name="Yu Z."/>
            <person name="Min Y."/>
        </authorList>
    </citation>
    <scope>NUCLEOTIDE SEQUENCE [LARGE SCALE GENOMIC DNA]</scope>
    <source>
        <strain evidence="1 2">GTZY2</strain>
    </source>
</reference>
<gene>
    <name evidence="1" type="ORF">IAE60_03120</name>
</gene>
<proteinExistence type="predicted"/>